<protein>
    <submittedName>
        <fullName evidence="2">Unannotated protein</fullName>
    </submittedName>
</protein>
<keyword evidence="1" id="KW-1133">Transmembrane helix</keyword>
<accession>A0A6J7CVW0</accession>
<feature type="transmembrane region" description="Helical" evidence="1">
    <location>
        <begin position="53"/>
        <end position="74"/>
    </location>
</feature>
<dbReference type="InterPro" id="IPR019681">
    <property type="entry name" value="DUF2530"/>
</dbReference>
<dbReference type="EMBL" id="CAFBLM010000007">
    <property type="protein sequence ID" value="CAB4861820.1"/>
    <property type="molecule type" value="Genomic_DNA"/>
</dbReference>
<evidence type="ECO:0000256" key="1">
    <source>
        <dbReference type="SAM" id="Phobius"/>
    </source>
</evidence>
<keyword evidence="1" id="KW-0812">Transmembrane</keyword>
<sequence length="83" mass="9181">MPRNDVVRITVIDMSSHVDVDAVRPVVVGTIVWLVAALIEATQVLGWSTDRHIWRLGICLAGAALGLLGTLVVIRRKRRLNQE</sequence>
<keyword evidence="1" id="KW-0472">Membrane</keyword>
<organism evidence="2">
    <name type="scientific">freshwater metagenome</name>
    <dbReference type="NCBI Taxonomy" id="449393"/>
    <lineage>
        <taxon>unclassified sequences</taxon>
        <taxon>metagenomes</taxon>
        <taxon>ecological metagenomes</taxon>
    </lineage>
</organism>
<dbReference type="Pfam" id="PF10745">
    <property type="entry name" value="DUF2530"/>
    <property type="match status" value="1"/>
</dbReference>
<reference evidence="2" key="1">
    <citation type="submission" date="2020-05" db="EMBL/GenBank/DDBJ databases">
        <authorList>
            <person name="Chiriac C."/>
            <person name="Salcher M."/>
            <person name="Ghai R."/>
            <person name="Kavagutti S V."/>
        </authorList>
    </citation>
    <scope>NUCLEOTIDE SEQUENCE</scope>
</reference>
<dbReference type="AlphaFoldDB" id="A0A6J7CVW0"/>
<gene>
    <name evidence="2" type="ORF">UFOPK3401_00287</name>
</gene>
<name>A0A6J7CVW0_9ZZZZ</name>
<proteinExistence type="predicted"/>
<evidence type="ECO:0000313" key="2">
    <source>
        <dbReference type="EMBL" id="CAB4861820.1"/>
    </source>
</evidence>
<feature type="transmembrane region" description="Helical" evidence="1">
    <location>
        <begin position="26"/>
        <end position="47"/>
    </location>
</feature>